<keyword evidence="1" id="KW-1133">Transmembrane helix</keyword>
<feature type="domain" description="SMODS and SLOG-associating 2TM effector" evidence="2">
    <location>
        <begin position="17"/>
        <end position="108"/>
    </location>
</feature>
<dbReference type="HOGENOM" id="CLU_1804579_0_0_7"/>
<dbReference type="KEGG" id="scl:sce8390"/>
<reference evidence="3 4" key="1">
    <citation type="journal article" date="2007" name="Nat. Biotechnol.">
        <title>Complete genome sequence of the myxobacterium Sorangium cellulosum.</title>
        <authorList>
            <person name="Schneiker S."/>
            <person name="Perlova O."/>
            <person name="Kaiser O."/>
            <person name="Gerth K."/>
            <person name="Alici A."/>
            <person name="Altmeyer M.O."/>
            <person name="Bartels D."/>
            <person name="Bekel T."/>
            <person name="Beyer S."/>
            <person name="Bode E."/>
            <person name="Bode H.B."/>
            <person name="Bolten C.J."/>
            <person name="Choudhuri J.V."/>
            <person name="Doss S."/>
            <person name="Elnakady Y.A."/>
            <person name="Frank B."/>
            <person name="Gaigalat L."/>
            <person name="Goesmann A."/>
            <person name="Groeger C."/>
            <person name="Gross F."/>
            <person name="Jelsbak L."/>
            <person name="Jelsbak L."/>
            <person name="Kalinowski J."/>
            <person name="Kegler C."/>
            <person name="Knauber T."/>
            <person name="Konietzny S."/>
            <person name="Kopp M."/>
            <person name="Krause L."/>
            <person name="Krug D."/>
            <person name="Linke B."/>
            <person name="Mahmud T."/>
            <person name="Martinez-Arias R."/>
            <person name="McHardy A.C."/>
            <person name="Merai M."/>
            <person name="Meyer F."/>
            <person name="Mormann S."/>
            <person name="Munoz-Dorado J."/>
            <person name="Perez J."/>
            <person name="Pradella S."/>
            <person name="Rachid S."/>
            <person name="Raddatz G."/>
            <person name="Rosenau F."/>
            <person name="Rueckert C."/>
            <person name="Sasse F."/>
            <person name="Scharfe M."/>
            <person name="Schuster S.C."/>
            <person name="Suen G."/>
            <person name="Treuner-Lange A."/>
            <person name="Velicer G.J."/>
            <person name="Vorholter F.-J."/>
            <person name="Weissman K.J."/>
            <person name="Welch R.D."/>
            <person name="Wenzel S.C."/>
            <person name="Whitworth D.E."/>
            <person name="Wilhelm S."/>
            <person name="Wittmann C."/>
            <person name="Bloecker H."/>
            <person name="Puehler A."/>
            <person name="Mueller R."/>
        </authorList>
    </citation>
    <scope>NUCLEOTIDE SEQUENCE [LARGE SCALE GENOMIC DNA]</scope>
    <source>
        <strain evidence="4">So ce56</strain>
    </source>
</reference>
<dbReference type="OrthoDB" id="9806656at2"/>
<keyword evidence="4" id="KW-1185">Reference proteome</keyword>
<name>A9FTS4_SORC5</name>
<sequence>MSDEIDAVRYAGKWRLHFEKKADHNKAEALICFTAVVACTLVAPVFVMLGEGFWLSKLAPSLLSLLAAGMTTWLQLRKPQQLWALYRTCQRRIEDLQAAHSFGFAGFERAADRDRLLAKRVAEIVMFSHEQWVPLVPSPENIGALTESRLRRAPDAEDGNA</sequence>
<gene>
    <name evidence="3" type="ordered locus">sce8390</name>
</gene>
<accession>A9FTS4</accession>
<dbReference type="BioCyc" id="SCEL448385:SCE_RS42980-MONOMER"/>
<dbReference type="NCBIfam" id="NF033634">
    <property type="entry name" value="SLATT_1"/>
    <property type="match status" value="1"/>
</dbReference>
<protein>
    <submittedName>
        <fullName evidence="3">Membrane protein</fullName>
    </submittedName>
</protein>
<dbReference type="RefSeq" id="WP_012240999.1">
    <property type="nucleotide sequence ID" value="NC_010162.1"/>
</dbReference>
<evidence type="ECO:0000256" key="1">
    <source>
        <dbReference type="SAM" id="Phobius"/>
    </source>
</evidence>
<organism evidence="3 4">
    <name type="scientific">Sorangium cellulosum (strain So ce56)</name>
    <name type="common">Polyangium cellulosum (strain So ce56)</name>
    <dbReference type="NCBI Taxonomy" id="448385"/>
    <lineage>
        <taxon>Bacteria</taxon>
        <taxon>Pseudomonadati</taxon>
        <taxon>Myxococcota</taxon>
        <taxon>Polyangia</taxon>
        <taxon>Polyangiales</taxon>
        <taxon>Polyangiaceae</taxon>
        <taxon>Sorangium</taxon>
    </lineage>
</organism>
<dbReference type="AlphaFoldDB" id="A9FTS4"/>
<proteinExistence type="predicted"/>
<evidence type="ECO:0000259" key="2">
    <source>
        <dbReference type="Pfam" id="PF18181"/>
    </source>
</evidence>
<dbReference type="Proteomes" id="UP000002139">
    <property type="component" value="Chromosome"/>
</dbReference>
<keyword evidence="1" id="KW-0812">Transmembrane</keyword>
<dbReference type="Pfam" id="PF18181">
    <property type="entry name" value="SLATT_1"/>
    <property type="match status" value="1"/>
</dbReference>
<evidence type="ECO:0000313" key="3">
    <source>
        <dbReference type="EMBL" id="CAN98560.1"/>
    </source>
</evidence>
<dbReference type="InterPro" id="IPR040884">
    <property type="entry name" value="SLATT_1"/>
</dbReference>
<feature type="transmembrane region" description="Helical" evidence="1">
    <location>
        <begin position="29"/>
        <end position="47"/>
    </location>
</feature>
<keyword evidence="1" id="KW-0472">Membrane</keyword>
<dbReference type="EMBL" id="AM746676">
    <property type="protein sequence ID" value="CAN98560.1"/>
    <property type="molecule type" value="Genomic_DNA"/>
</dbReference>
<dbReference type="eggNOG" id="ENOG5032UQU">
    <property type="taxonomic scope" value="Bacteria"/>
</dbReference>
<evidence type="ECO:0000313" key="4">
    <source>
        <dbReference type="Proteomes" id="UP000002139"/>
    </source>
</evidence>